<proteinExistence type="predicted"/>
<gene>
    <name evidence="1" type="primary">DAP</name>
    <name evidence="1" type="ORF">A306_00001751</name>
</gene>
<protein>
    <submittedName>
        <fullName evidence="1">Death-associated protein</fullName>
    </submittedName>
</protein>
<organism evidence="1 2">
    <name type="scientific">Columba livia</name>
    <name type="common">Rock dove</name>
    <dbReference type="NCBI Taxonomy" id="8932"/>
    <lineage>
        <taxon>Eukaryota</taxon>
        <taxon>Metazoa</taxon>
        <taxon>Chordata</taxon>
        <taxon>Craniata</taxon>
        <taxon>Vertebrata</taxon>
        <taxon>Euteleostomi</taxon>
        <taxon>Archelosauria</taxon>
        <taxon>Archosauria</taxon>
        <taxon>Dinosauria</taxon>
        <taxon>Saurischia</taxon>
        <taxon>Theropoda</taxon>
        <taxon>Coelurosauria</taxon>
        <taxon>Aves</taxon>
        <taxon>Neognathae</taxon>
        <taxon>Neoaves</taxon>
        <taxon>Columbimorphae</taxon>
        <taxon>Columbiformes</taxon>
        <taxon>Columbidae</taxon>
        <taxon>Columba</taxon>
    </lineage>
</organism>
<dbReference type="EMBL" id="AKCR02000001">
    <property type="protein sequence ID" value="PKK33943.1"/>
    <property type="molecule type" value="Genomic_DNA"/>
</dbReference>
<sequence length="88" mass="10053">MPKKKKIRMIKTGKPATHLNQRCSSPVSLLGAIRTFLQLRLRWLIRNHILLWKSFLTRNMSNSTSTSLASELSDKISTKLPSANKFSK</sequence>
<evidence type="ECO:0000313" key="2">
    <source>
        <dbReference type="Proteomes" id="UP000053872"/>
    </source>
</evidence>
<name>A0A2I0MW89_COLLI</name>
<accession>A0A2I0MW89</accession>
<dbReference type="AlphaFoldDB" id="A0A2I0MW89"/>
<dbReference type="Proteomes" id="UP000053872">
    <property type="component" value="Unassembled WGS sequence"/>
</dbReference>
<dbReference type="InParanoid" id="A0A2I0MW89"/>
<keyword evidence="2" id="KW-1185">Reference proteome</keyword>
<evidence type="ECO:0000313" key="1">
    <source>
        <dbReference type="EMBL" id="PKK33943.1"/>
    </source>
</evidence>
<comment type="caution">
    <text evidence="1">The sequence shown here is derived from an EMBL/GenBank/DDBJ whole genome shotgun (WGS) entry which is preliminary data.</text>
</comment>
<reference evidence="1 2" key="1">
    <citation type="journal article" date="2013" name="Science">
        <title>Genomic diversity and evolution of the head crest in the rock pigeon.</title>
        <authorList>
            <person name="Shapiro M.D."/>
            <person name="Kronenberg Z."/>
            <person name="Li C."/>
            <person name="Domyan E.T."/>
            <person name="Pan H."/>
            <person name="Campbell M."/>
            <person name="Tan H."/>
            <person name="Huff C.D."/>
            <person name="Hu H."/>
            <person name="Vickrey A.I."/>
            <person name="Nielsen S.C."/>
            <person name="Stringham S.A."/>
            <person name="Hu H."/>
            <person name="Willerslev E."/>
            <person name="Gilbert M.T."/>
            <person name="Yandell M."/>
            <person name="Zhang G."/>
            <person name="Wang J."/>
        </authorList>
    </citation>
    <scope>NUCLEOTIDE SEQUENCE [LARGE SCALE GENOMIC DNA]</scope>
    <source>
        <tissue evidence="1">Blood</tissue>
    </source>
</reference>